<dbReference type="SUPFAM" id="SSF55658">
    <property type="entry name" value="L9 N-domain-like"/>
    <property type="match status" value="1"/>
</dbReference>
<feature type="domain" description="RNase H type-1" evidence="12">
    <location>
        <begin position="74"/>
        <end position="231"/>
    </location>
</feature>
<comment type="catalytic activity">
    <reaction evidence="1">
        <text>Endonucleolytic cleavage to 5'-phosphomonoester.</text>
        <dbReference type="EC" id="3.1.26.4"/>
    </reaction>
</comment>
<accession>A0ABU1A8C6</accession>
<dbReference type="CDD" id="cd09278">
    <property type="entry name" value="RNase_HI_prokaryote_like"/>
    <property type="match status" value="1"/>
</dbReference>
<dbReference type="InterPro" id="IPR012337">
    <property type="entry name" value="RNaseH-like_sf"/>
</dbReference>
<keyword evidence="10" id="KW-0460">Magnesium</keyword>
<keyword evidence="9" id="KW-0378">Hydrolase</keyword>
<evidence type="ECO:0000259" key="12">
    <source>
        <dbReference type="PROSITE" id="PS50879"/>
    </source>
</evidence>
<dbReference type="InterPro" id="IPR022892">
    <property type="entry name" value="RNaseHI"/>
</dbReference>
<evidence type="ECO:0000256" key="6">
    <source>
        <dbReference type="ARBA" id="ARBA00022722"/>
    </source>
</evidence>
<name>A0ABU1A8C6_9LACO</name>
<dbReference type="PROSITE" id="PS50879">
    <property type="entry name" value="RNASE_H_1"/>
    <property type="match status" value="1"/>
</dbReference>
<comment type="similarity">
    <text evidence="3">Belongs to the RNase H family.</text>
</comment>
<dbReference type="Proteomes" id="UP001227831">
    <property type="component" value="Unassembled WGS sequence"/>
</dbReference>
<dbReference type="Gene3D" id="3.40.970.10">
    <property type="entry name" value="Ribonuclease H1, N-terminal domain"/>
    <property type="match status" value="1"/>
</dbReference>
<evidence type="ECO:0000256" key="1">
    <source>
        <dbReference type="ARBA" id="ARBA00000077"/>
    </source>
</evidence>
<organism evidence="13 14">
    <name type="scientific">Lactiplantibacillus brownii</name>
    <dbReference type="NCBI Taxonomy" id="3069269"/>
    <lineage>
        <taxon>Bacteria</taxon>
        <taxon>Bacillati</taxon>
        <taxon>Bacillota</taxon>
        <taxon>Bacilli</taxon>
        <taxon>Lactobacillales</taxon>
        <taxon>Lactobacillaceae</taxon>
        <taxon>Lactiplantibacillus</taxon>
    </lineage>
</organism>
<evidence type="ECO:0000256" key="3">
    <source>
        <dbReference type="ARBA" id="ARBA00005300"/>
    </source>
</evidence>
<dbReference type="SUPFAM" id="SSF53098">
    <property type="entry name" value="Ribonuclease H-like"/>
    <property type="match status" value="1"/>
</dbReference>
<evidence type="ECO:0000256" key="7">
    <source>
        <dbReference type="ARBA" id="ARBA00022723"/>
    </source>
</evidence>
<evidence type="ECO:0000256" key="4">
    <source>
        <dbReference type="ARBA" id="ARBA00011245"/>
    </source>
</evidence>
<dbReference type="Pfam" id="PF01693">
    <property type="entry name" value="Cauli_VI"/>
    <property type="match status" value="1"/>
</dbReference>
<dbReference type="EC" id="3.1.26.4" evidence="5"/>
<evidence type="ECO:0000256" key="11">
    <source>
        <dbReference type="SAM" id="MobiDB-lite"/>
    </source>
</evidence>
<dbReference type="InterPro" id="IPR009027">
    <property type="entry name" value="Ribosomal_bL9/RNase_H1_N"/>
</dbReference>
<keyword evidence="7" id="KW-0479">Metal-binding</keyword>
<sequence length="316" mass="34729">MAKLKFYAVRVGRKPGIYRSWEDCQAQINHYSGAQYKSFLTREAATDYLNSQAPTKSGQLRAKKAIPDKTQVTSSAAVVVYTDGGNRNTGNVQGGQVKPTDKSAWAFQMTAASKTVTGTSGEWGATNNRMEIMALLQALSYLIETKQTETPILIVMDSKYVLDAIQKGWLTGWEKRGWRRAGNQPLANSELWRLMAQSLQQFSKLSFKWVKGHATTDGNNLVDHLLNETMDHMTKNAPIPAKNATAKIPGRPATSIQEDLFATIPQTPAPVKASTPSAADQPTPAASRKLGHLANQQAQQQSVDAMAEIAKHWRDD</sequence>
<dbReference type="RefSeq" id="WP_308702955.1">
    <property type="nucleotide sequence ID" value="NZ_JAVCWF010000001.1"/>
</dbReference>
<dbReference type="PANTHER" id="PTHR10642">
    <property type="entry name" value="RIBONUCLEASE H1"/>
    <property type="match status" value="1"/>
</dbReference>
<feature type="region of interest" description="Disordered" evidence="11">
    <location>
        <begin position="267"/>
        <end position="305"/>
    </location>
</feature>
<evidence type="ECO:0000256" key="8">
    <source>
        <dbReference type="ARBA" id="ARBA00022759"/>
    </source>
</evidence>
<comment type="subunit">
    <text evidence="4">Monomer.</text>
</comment>
<evidence type="ECO:0000256" key="10">
    <source>
        <dbReference type="ARBA" id="ARBA00022842"/>
    </source>
</evidence>
<evidence type="ECO:0000256" key="9">
    <source>
        <dbReference type="ARBA" id="ARBA00022801"/>
    </source>
</evidence>
<evidence type="ECO:0000256" key="5">
    <source>
        <dbReference type="ARBA" id="ARBA00012180"/>
    </source>
</evidence>
<keyword evidence="8" id="KW-0255">Endonuclease</keyword>
<dbReference type="InterPro" id="IPR037056">
    <property type="entry name" value="RNase_H1_N_sf"/>
</dbReference>
<dbReference type="InterPro" id="IPR011320">
    <property type="entry name" value="RNase_H1_N"/>
</dbReference>
<gene>
    <name evidence="13" type="ORF">RA086_06035</name>
</gene>
<keyword evidence="14" id="KW-1185">Reference proteome</keyword>
<dbReference type="InterPro" id="IPR050092">
    <property type="entry name" value="RNase_H"/>
</dbReference>
<proteinExistence type="inferred from homology"/>
<evidence type="ECO:0000256" key="2">
    <source>
        <dbReference type="ARBA" id="ARBA00001946"/>
    </source>
</evidence>
<feature type="compositionally biased region" description="Polar residues" evidence="11">
    <location>
        <begin position="294"/>
        <end position="303"/>
    </location>
</feature>
<evidence type="ECO:0000313" key="13">
    <source>
        <dbReference type="EMBL" id="MDQ7937184.1"/>
    </source>
</evidence>
<dbReference type="InterPro" id="IPR036397">
    <property type="entry name" value="RNaseH_sf"/>
</dbReference>
<reference evidence="13 14" key="1">
    <citation type="journal article" date="2023" name="Int. J. Syst. Evol. Microbiol.">
        <title>Lactiplantibacillus brownii sp. nov., a novel psychrotolerant species isolated from sauerkraut.</title>
        <authorList>
            <person name="Heng Y.C."/>
            <person name="Silvaraju S."/>
            <person name="Lee J.K.Y."/>
            <person name="Kittelmann S."/>
        </authorList>
    </citation>
    <scope>NUCLEOTIDE SEQUENCE [LARGE SCALE GENOMIC DNA]</scope>
    <source>
        <strain evidence="13 14">WILCCON 0030</strain>
    </source>
</reference>
<comment type="caution">
    <text evidence="13">The sequence shown here is derived from an EMBL/GenBank/DDBJ whole genome shotgun (WGS) entry which is preliminary data.</text>
</comment>
<comment type="cofactor">
    <cofactor evidence="2">
        <name>Mg(2+)</name>
        <dbReference type="ChEBI" id="CHEBI:18420"/>
    </cofactor>
</comment>
<dbReference type="PANTHER" id="PTHR10642:SF26">
    <property type="entry name" value="RIBONUCLEASE H1"/>
    <property type="match status" value="1"/>
</dbReference>
<keyword evidence="6" id="KW-0540">Nuclease</keyword>
<dbReference type="Pfam" id="PF00075">
    <property type="entry name" value="RNase_H"/>
    <property type="match status" value="1"/>
</dbReference>
<dbReference type="InterPro" id="IPR002156">
    <property type="entry name" value="RNaseH_domain"/>
</dbReference>
<protein>
    <recommendedName>
        <fullName evidence="5">ribonuclease H</fullName>
        <ecNumber evidence="5">3.1.26.4</ecNumber>
    </recommendedName>
</protein>
<dbReference type="Gene3D" id="3.30.420.10">
    <property type="entry name" value="Ribonuclease H-like superfamily/Ribonuclease H"/>
    <property type="match status" value="1"/>
</dbReference>
<evidence type="ECO:0000313" key="14">
    <source>
        <dbReference type="Proteomes" id="UP001227831"/>
    </source>
</evidence>
<dbReference type="EMBL" id="JAVCWF010000001">
    <property type="protein sequence ID" value="MDQ7937184.1"/>
    <property type="molecule type" value="Genomic_DNA"/>
</dbReference>